<keyword evidence="4" id="KW-0808">Transferase</keyword>
<dbReference type="Pfam" id="PF00512">
    <property type="entry name" value="HisKA"/>
    <property type="match status" value="1"/>
</dbReference>
<dbReference type="PROSITE" id="PS50109">
    <property type="entry name" value="HIS_KIN"/>
    <property type="match status" value="1"/>
</dbReference>
<dbReference type="CDD" id="cd00075">
    <property type="entry name" value="HATPase"/>
    <property type="match status" value="1"/>
</dbReference>
<dbReference type="InterPro" id="IPR003594">
    <property type="entry name" value="HATPase_dom"/>
</dbReference>
<reference evidence="10 15" key="2">
    <citation type="journal article" date="2019" name="Nat. Med.">
        <title>A library of human gut bacterial isolates paired with longitudinal multiomics data enables mechanistic microbiome research.</title>
        <authorList>
            <person name="Poyet M."/>
            <person name="Groussin M."/>
            <person name="Gibbons S.M."/>
            <person name="Avila-Pacheco J."/>
            <person name="Jiang X."/>
            <person name="Kearney S.M."/>
            <person name="Perrotta A.R."/>
            <person name="Berdy B."/>
            <person name="Zhao S."/>
            <person name="Lieberman T.D."/>
            <person name="Swanson P.K."/>
            <person name="Smith M."/>
            <person name="Roesemann S."/>
            <person name="Alexander J.E."/>
            <person name="Rich S.A."/>
            <person name="Livny J."/>
            <person name="Vlamakis H."/>
            <person name="Clish C."/>
            <person name="Bullock K."/>
            <person name="Deik A."/>
            <person name="Scott J."/>
            <person name="Pierce K.A."/>
            <person name="Xavier R.J."/>
            <person name="Alm E.J."/>
        </authorList>
    </citation>
    <scope>NUCLEOTIDE SEQUENCE [LARGE SCALE GENOMIC DNA]</scope>
    <source>
        <strain evidence="10 15">BIOML-A25</strain>
    </source>
</reference>
<comment type="catalytic activity">
    <reaction evidence="1">
        <text>ATP + protein L-histidine = ADP + protein N-phospho-L-histidine.</text>
        <dbReference type="EC" id="2.7.13.3"/>
    </reaction>
</comment>
<dbReference type="EMBL" id="QRKC01000001">
    <property type="protein sequence ID" value="RHH80634.1"/>
    <property type="molecule type" value="Genomic_DNA"/>
</dbReference>
<evidence type="ECO:0000256" key="6">
    <source>
        <dbReference type="ARBA" id="ARBA00022777"/>
    </source>
</evidence>
<evidence type="ECO:0000256" key="1">
    <source>
        <dbReference type="ARBA" id="ARBA00000085"/>
    </source>
</evidence>
<dbReference type="Proteomes" id="UP000285173">
    <property type="component" value="Unassembled WGS sequence"/>
</dbReference>
<gene>
    <name evidence="12" type="ORF">DW191_06060</name>
    <name evidence="11" type="ORF">DW986_13485</name>
    <name evidence="10" type="ORF">GMD66_00015</name>
</gene>
<dbReference type="Proteomes" id="UP000283732">
    <property type="component" value="Unassembled WGS sequence"/>
</dbReference>
<dbReference type="PANTHER" id="PTHR45436">
    <property type="entry name" value="SENSOR HISTIDINE KINASE YKOH"/>
    <property type="match status" value="1"/>
</dbReference>
<name>A0A3R6BZL9_9BACT</name>
<evidence type="ECO:0000313" key="14">
    <source>
        <dbReference type="Proteomes" id="UP000285173"/>
    </source>
</evidence>
<proteinExistence type="predicted"/>
<feature type="transmembrane region" description="Helical" evidence="8">
    <location>
        <begin position="7"/>
        <end position="28"/>
    </location>
</feature>
<dbReference type="AlphaFoldDB" id="A0A3R6BZL9"/>
<reference evidence="13 14" key="1">
    <citation type="submission" date="2018-08" db="EMBL/GenBank/DDBJ databases">
        <title>A genome reference for cultivated species of the human gut microbiota.</title>
        <authorList>
            <person name="Zou Y."/>
            <person name="Xue W."/>
            <person name="Luo G."/>
        </authorList>
    </citation>
    <scope>NUCLEOTIDE SEQUENCE [LARGE SCALE GENOMIC DNA]</scope>
    <source>
        <strain evidence="12 13">AM16-50</strain>
        <strain evidence="11 14">AM50-15</strain>
    </source>
</reference>
<keyword evidence="3" id="KW-0597">Phosphoprotein</keyword>
<evidence type="ECO:0000313" key="13">
    <source>
        <dbReference type="Proteomes" id="UP000283732"/>
    </source>
</evidence>
<keyword evidence="7 8" id="KW-1133">Transmembrane helix</keyword>
<evidence type="ECO:0000256" key="3">
    <source>
        <dbReference type="ARBA" id="ARBA00022553"/>
    </source>
</evidence>
<evidence type="ECO:0000313" key="12">
    <source>
        <dbReference type="EMBL" id="RHH80634.1"/>
    </source>
</evidence>
<evidence type="ECO:0000313" key="15">
    <source>
        <dbReference type="Proteomes" id="UP000437446"/>
    </source>
</evidence>
<dbReference type="InterPro" id="IPR036097">
    <property type="entry name" value="HisK_dim/P_sf"/>
</dbReference>
<dbReference type="Pfam" id="PF02518">
    <property type="entry name" value="HATPase_c"/>
    <property type="match status" value="1"/>
</dbReference>
<dbReference type="GO" id="GO:0005886">
    <property type="term" value="C:plasma membrane"/>
    <property type="evidence" value="ECO:0007669"/>
    <property type="project" value="TreeGrafter"/>
</dbReference>
<evidence type="ECO:0000256" key="7">
    <source>
        <dbReference type="ARBA" id="ARBA00022989"/>
    </source>
</evidence>
<dbReference type="SMART" id="SM00387">
    <property type="entry name" value="HATPase_c"/>
    <property type="match status" value="1"/>
</dbReference>
<dbReference type="InterPro" id="IPR036890">
    <property type="entry name" value="HATPase_C_sf"/>
</dbReference>
<dbReference type="PANTHER" id="PTHR45436:SF5">
    <property type="entry name" value="SENSOR HISTIDINE KINASE TRCS"/>
    <property type="match status" value="1"/>
</dbReference>
<dbReference type="Gene3D" id="1.10.287.130">
    <property type="match status" value="1"/>
</dbReference>
<dbReference type="Proteomes" id="UP000437446">
    <property type="component" value="Unassembled WGS sequence"/>
</dbReference>
<evidence type="ECO:0000313" key="11">
    <source>
        <dbReference type="EMBL" id="RGZ46048.1"/>
    </source>
</evidence>
<dbReference type="InterPro" id="IPR003661">
    <property type="entry name" value="HisK_dim/P_dom"/>
</dbReference>
<protein>
    <recommendedName>
        <fullName evidence="2">histidine kinase</fullName>
        <ecNumber evidence="2">2.7.13.3</ecNumber>
    </recommendedName>
</protein>
<sequence>MKLIYRILLRLSLALLAVLTIWTVFFYFTMIDEINDEVDDALEDYSETIIIRSLAGKELPSKNDGSNNSYSIRPITREEARQYPAIEYYDADIYIKEKEETEPARVLRTIFADKDDNYFLLEVSTPSFEKEDLREAVANWILFLYIVLLVTLLTVCIWVFYRSLRPLYTLLNWLDSYLPGKQHGPVPNDTRIPEFRRLNEAAAQAVERSEQLFKQQKQFIGNASHELQTPLAVCNNRIEWLLDNTELTEEQMEELFKTKHTLNYIVRLNKSLLFLSRIDNGQFTNSRPVEINSIVKRLLDDYKEIFSHYKAHISLEEQGLLTITMNETLAESLISNLLKNAFIHNKEKGHVRVTIQADSLTIANTGQTEPLDSEHIFERFYQGNKKKESTGLGLAIAEAICRQYRLHISYRYQGEEHIFLLQFYLDKS</sequence>
<feature type="domain" description="Histidine kinase" evidence="9">
    <location>
        <begin position="222"/>
        <end position="427"/>
    </location>
</feature>
<evidence type="ECO:0000256" key="8">
    <source>
        <dbReference type="SAM" id="Phobius"/>
    </source>
</evidence>
<dbReference type="InterPro" id="IPR005467">
    <property type="entry name" value="His_kinase_dom"/>
</dbReference>
<comment type="caution">
    <text evidence="11">The sequence shown here is derived from an EMBL/GenBank/DDBJ whole genome shotgun (WGS) entry which is preliminary data.</text>
</comment>
<dbReference type="Gene3D" id="3.30.565.10">
    <property type="entry name" value="Histidine kinase-like ATPase, C-terminal domain"/>
    <property type="match status" value="1"/>
</dbReference>
<dbReference type="EC" id="2.7.13.3" evidence="2"/>
<dbReference type="SUPFAM" id="SSF47384">
    <property type="entry name" value="Homodimeric domain of signal transducing histidine kinase"/>
    <property type="match status" value="1"/>
</dbReference>
<evidence type="ECO:0000256" key="4">
    <source>
        <dbReference type="ARBA" id="ARBA00022679"/>
    </source>
</evidence>
<dbReference type="GO" id="GO:0000155">
    <property type="term" value="F:phosphorelay sensor kinase activity"/>
    <property type="evidence" value="ECO:0007669"/>
    <property type="project" value="InterPro"/>
</dbReference>
<accession>A0A3R6BZL9</accession>
<keyword evidence="5 8" id="KW-0812">Transmembrane</keyword>
<dbReference type="SMART" id="SM00388">
    <property type="entry name" value="HisKA"/>
    <property type="match status" value="1"/>
</dbReference>
<dbReference type="RefSeq" id="WP_122203392.1">
    <property type="nucleotide sequence ID" value="NZ_JBCOLY010000078.1"/>
</dbReference>
<evidence type="ECO:0000313" key="10">
    <source>
        <dbReference type="EMBL" id="MTU27623.1"/>
    </source>
</evidence>
<feature type="transmembrane region" description="Helical" evidence="8">
    <location>
        <begin position="140"/>
        <end position="161"/>
    </location>
</feature>
<evidence type="ECO:0000259" key="9">
    <source>
        <dbReference type="PROSITE" id="PS50109"/>
    </source>
</evidence>
<evidence type="ECO:0000256" key="2">
    <source>
        <dbReference type="ARBA" id="ARBA00012438"/>
    </source>
</evidence>
<dbReference type="EMBL" id="QSEF01000019">
    <property type="protein sequence ID" value="RGZ46048.1"/>
    <property type="molecule type" value="Genomic_DNA"/>
</dbReference>
<organism evidence="11 14">
    <name type="scientific">Parabacteroides merdae</name>
    <dbReference type="NCBI Taxonomy" id="46503"/>
    <lineage>
        <taxon>Bacteria</taxon>
        <taxon>Pseudomonadati</taxon>
        <taxon>Bacteroidota</taxon>
        <taxon>Bacteroidia</taxon>
        <taxon>Bacteroidales</taxon>
        <taxon>Tannerellaceae</taxon>
        <taxon>Parabacteroides</taxon>
    </lineage>
</organism>
<dbReference type="SUPFAM" id="SSF55874">
    <property type="entry name" value="ATPase domain of HSP90 chaperone/DNA topoisomerase II/histidine kinase"/>
    <property type="match status" value="1"/>
</dbReference>
<dbReference type="InterPro" id="IPR050428">
    <property type="entry name" value="TCS_sensor_his_kinase"/>
</dbReference>
<keyword evidence="8" id="KW-0472">Membrane</keyword>
<dbReference type="CDD" id="cd00082">
    <property type="entry name" value="HisKA"/>
    <property type="match status" value="1"/>
</dbReference>
<evidence type="ECO:0000256" key="5">
    <source>
        <dbReference type="ARBA" id="ARBA00022692"/>
    </source>
</evidence>
<dbReference type="EMBL" id="WNCR01000001">
    <property type="protein sequence ID" value="MTU27623.1"/>
    <property type="molecule type" value="Genomic_DNA"/>
</dbReference>
<keyword evidence="6 11" id="KW-0418">Kinase</keyword>